<dbReference type="GO" id="GO:0008270">
    <property type="term" value="F:zinc ion binding"/>
    <property type="evidence" value="ECO:0007669"/>
    <property type="project" value="UniProtKB-KW"/>
</dbReference>
<organism evidence="7 8">
    <name type="scientific">Choanephora cucurbitarum</name>
    <dbReference type="NCBI Taxonomy" id="101091"/>
    <lineage>
        <taxon>Eukaryota</taxon>
        <taxon>Fungi</taxon>
        <taxon>Fungi incertae sedis</taxon>
        <taxon>Mucoromycota</taxon>
        <taxon>Mucoromycotina</taxon>
        <taxon>Mucoromycetes</taxon>
        <taxon>Mucorales</taxon>
        <taxon>Mucorineae</taxon>
        <taxon>Choanephoraceae</taxon>
        <taxon>Choanephoroideae</taxon>
        <taxon>Choanephora</taxon>
    </lineage>
</organism>
<keyword evidence="8" id="KW-1185">Reference proteome</keyword>
<feature type="domain" description="C2H2-type" evidence="6">
    <location>
        <begin position="114"/>
        <end position="144"/>
    </location>
</feature>
<dbReference type="OrthoDB" id="654211at2759"/>
<dbReference type="InParanoid" id="A0A1C7NPV8"/>
<feature type="domain" description="C2H2-type" evidence="6">
    <location>
        <begin position="49"/>
        <end position="83"/>
    </location>
</feature>
<dbReference type="AlphaFoldDB" id="A0A1C7NPV8"/>
<sequence>MDISKLLVQNTEIITSLTNQKKPSTKKRHASRPSDMTRHYRIHTNDRPYQCPLDFCGKRFIQHAMKQRSALTVHQRTHSGEKPHICKYPSCNKSFADSSALARHRRIHSQPRLFVCVEPNCSKSYIKKSHLTRHLRRGHPNTQTYASIVTCLRL</sequence>
<dbReference type="Pfam" id="PF00096">
    <property type="entry name" value="zf-C2H2"/>
    <property type="match status" value="2"/>
</dbReference>
<dbReference type="PROSITE" id="PS50157">
    <property type="entry name" value="ZINC_FINGER_C2H2_2"/>
    <property type="match status" value="3"/>
</dbReference>
<evidence type="ECO:0000256" key="3">
    <source>
        <dbReference type="ARBA" id="ARBA00022771"/>
    </source>
</evidence>
<gene>
    <name evidence="7" type="ORF">A0J61_00776</name>
</gene>
<keyword evidence="4" id="KW-0862">Zinc</keyword>
<dbReference type="PANTHER" id="PTHR14003">
    <property type="entry name" value="TRANSCRIPTIONAL REPRESSOR PROTEIN YY"/>
    <property type="match status" value="1"/>
</dbReference>
<dbReference type="PANTHER" id="PTHR14003:SF22">
    <property type="entry name" value="FINGER DOMAIN PROTEIN, PUTATIVE (AFU_ORTHOLOGUE AFUA_4G11480)-RELATED"/>
    <property type="match status" value="1"/>
</dbReference>
<proteinExistence type="predicted"/>
<evidence type="ECO:0000256" key="4">
    <source>
        <dbReference type="ARBA" id="ARBA00022833"/>
    </source>
</evidence>
<dbReference type="InterPro" id="IPR036236">
    <property type="entry name" value="Znf_C2H2_sf"/>
</dbReference>
<dbReference type="GO" id="GO:0005667">
    <property type="term" value="C:transcription regulator complex"/>
    <property type="evidence" value="ECO:0007669"/>
    <property type="project" value="TreeGrafter"/>
</dbReference>
<dbReference type="GO" id="GO:0000981">
    <property type="term" value="F:DNA-binding transcription factor activity, RNA polymerase II-specific"/>
    <property type="evidence" value="ECO:0007669"/>
    <property type="project" value="TreeGrafter"/>
</dbReference>
<protein>
    <recommendedName>
        <fullName evidence="6">C2H2-type domain-containing protein</fullName>
    </recommendedName>
</protein>
<keyword evidence="3 5" id="KW-0863">Zinc-finger</keyword>
<comment type="caution">
    <text evidence="7">The sequence shown here is derived from an EMBL/GenBank/DDBJ whole genome shotgun (WGS) entry which is preliminary data.</text>
</comment>
<dbReference type="SMART" id="SM00355">
    <property type="entry name" value="ZnF_C2H2"/>
    <property type="match status" value="3"/>
</dbReference>
<dbReference type="GO" id="GO:0000785">
    <property type="term" value="C:chromatin"/>
    <property type="evidence" value="ECO:0007669"/>
    <property type="project" value="TreeGrafter"/>
</dbReference>
<dbReference type="EMBL" id="LUGH01000020">
    <property type="protein sequence ID" value="OBZ91155.1"/>
    <property type="molecule type" value="Genomic_DNA"/>
</dbReference>
<dbReference type="Proteomes" id="UP000093000">
    <property type="component" value="Unassembled WGS sequence"/>
</dbReference>
<dbReference type="FunFam" id="3.30.160.60:FF:002343">
    <property type="entry name" value="Zinc finger protein 33A"/>
    <property type="match status" value="1"/>
</dbReference>
<dbReference type="GO" id="GO:0000978">
    <property type="term" value="F:RNA polymerase II cis-regulatory region sequence-specific DNA binding"/>
    <property type="evidence" value="ECO:0007669"/>
    <property type="project" value="TreeGrafter"/>
</dbReference>
<keyword evidence="1" id="KW-0479">Metal-binding</keyword>
<dbReference type="GO" id="GO:0031519">
    <property type="term" value="C:PcG protein complex"/>
    <property type="evidence" value="ECO:0007669"/>
    <property type="project" value="TreeGrafter"/>
</dbReference>
<keyword evidence="2" id="KW-0677">Repeat</keyword>
<name>A0A1C7NPV8_9FUNG</name>
<evidence type="ECO:0000256" key="1">
    <source>
        <dbReference type="ARBA" id="ARBA00022723"/>
    </source>
</evidence>
<feature type="domain" description="C2H2-type" evidence="6">
    <location>
        <begin position="84"/>
        <end position="113"/>
    </location>
</feature>
<dbReference type="Gene3D" id="3.30.160.60">
    <property type="entry name" value="Classic Zinc Finger"/>
    <property type="match status" value="4"/>
</dbReference>
<evidence type="ECO:0000256" key="2">
    <source>
        <dbReference type="ARBA" id="ARBA00022737"/>
    </source>
</evidence>
<evidence type="ECO:0000313" key="8">
    <source>
        <dbReference type="Proteomes" id="UP000093000"/>
    </source>
</evidence>
<evidence type="ECO:0000313" key="7">
    <source>
        <dbReference type="EMBL" id="OBZ91155.1"/>
    </source>
</evidence>
<dbReference type="PROSITE" id="PS00028">
    <property type="entry name" value="ZINC_FINGER_C2H2_1"/>
    <property type="match status" value="2"/>
</dbReference>
<evidence type="ECO:0000259" key="6">
    <source>
        <dbReference type="PROSITE" id="PS50157"/>
    </source>
</evidence>
<dbReference type="InterPro" id="IPR013087">
    <property type="entry name" value="Znf_C2H2_type"/>
</dbReference>
<reference evidence="7 8" key="1">
    <citation type="submission" date="2016-03" db="EMBL/GenBank/DDBJ databases">
        <title>Choanephora cucurbitarum.</title>
        <authorList>
            <person name="Min B."/>
            <person name="Park H."/>
            <person name="Park J.-H."/>
            <person name="Shin H.-D."/>
            <person name="Choi I.-G."/>
        </authorList>
    </citation>
    <scope>NUCLEOTIDE SEQUENCE [LARGE SCALE GENOMIC DNA]</scope>
    <source>
        <strain evidence="7 8">KUS-F28377</strain>
    </source>
</reference>
<accession>A0A1C7NPV8</accession>
<evidence type="ECO:0000256" key="5">
    <source>
        <dbReference type="PROSITE-ProRule" id="PRU00042"/>
    </source>
</evidence>
<dbReference type="STRING" id="101091.A0A1C7NPV8"/>
<dbReference type="SUPFAM" id="SSF57667">
    <property type="entry name" value="beta-beta-alpha zinc fingers"/>
    <property type="match status" value="3"/>
</dbReference>